<sequence length="361" mass="37860">MTPGTQPYRAVLIPGDGVGPDLTAAAVRVVDATGVRIDWDVHDVGTPALERGLDPLPERTVRAVRECGVGLKGPVSTSAVGGFRSVNIGLRRALGLYVQVRRCRTFPGVPAPFEGIDVLVVRETTEDLYGGVDLPAEEEATQELVHWLRDRGADLNDGAALSVKPVSAVATRRAARLALSYARDAGRQRATIVHKATVMRATDGLFLRTTREEAAAFPDISVDDALVDAVAADLVRRPQAADVLFTLNMYGDILADLAGGVVGGIGLVPGANLGEGVAVFEPAHGTAPRHAGKDEVDPVATILSAALLLEHLGEADAARRIERAVAAVLEEGEAVTYDVCRPGRTPVGTAAMTQAIIGRLS</sequence>
<dbReference type="Proteomes" id="UP001183222">
    <property type="component" value="Unassembled WGS sequence"/>
</dbReference>
<feature type="domain" description="Isopropylmalate dehydrogenase-like" evidence="3">
    <location>
        <begin position="9"/>
        <end position="356"/>
    </location>
</feature>
<dbReference type="PANTHER" id="PTHR11835:SF34">
    <property type="entry name" value="ISOCITRATE DEHYDROGENASE [NAD] SUBUNIT ALPHA, MITOCHONDRIAL"/>
    <property type="match status" value="1"/>
</dbReference>
<keyword evidence="5" id="KW-1185">Reference proteome</keyword>
<evidence type="ECO:0000256" key="1">
    <source>
        <dbReference type="ARBA" id="ARBA00007769"/>
    </source>
</evidence>
<dbReference type="Pfam" id="PF00180">
    <property type="entry name" value="Iso_dh"/>
    <property type="match status" value="1"/>
</dbReference>
<keyword evidence="2" id="KW-0560">Oxidoreductase</keyword>
<evidence type="ECO:0000256" key="2">
    <source>
        <dbReference type="ARBA" id="ARBA00023002"/>
    </source>
</evidence>
<dbReference type="RefSeq" id="WP_311346192.1">
    <property type="nucleotide sequence ID" value="NZ_JAVREI010000012.1"/>
</dbReference>
<dbReference type="PANTHER" id="PTHR11835">
    <property type="entry name" value="DECARBOXYLATING DEHYDROGENASES-ISOCITRATE, ISOPROPYLMALATE, TARTRATE"/>
    <property type="match status" value="1"/>
</dbReference>
<name>A0ABU2KB27_9ACTN</name>
<comment type="similarity">
    <text evidence="1">Belongs to the isocitrate and isopropylmalate dehydrogenases family.</text>
</comment>
<dbReference type="EMBL" id="JAVREI010000012">
    <property type="protein sequence ID" value="MDT0277386.1"/>
    <property type="molecule type" value="Genomic_DNA"/>
</dbReference>
<dbReference type="SUPFAM" id="SSF53659">
    <property type="entry name" value="Isocitrate/Isopropylmalate dehydrogenase-like"/>
    <property type="match status" value="1"/>
</dbReference>
<evidence type="ECO:0000313" key="5">
    <source>
        <dbReference type="Proteomes" id="UP001183222"/>
    </source>
</evidence>
<protein>
    <submittedName>
        <fullName evidence="4">Isocitrate/isopropylmalate family dehydrogenase</fullName>
    </submittedName>
</protein>
<reference evidence="5" key="1">
    <citation type="submission" date="2023-07" db="EMBL/GenBank/DDBJ databases">
        <title>30 novel species of actinomycetes from the DSMZ collection.</title>
        <authorList>
            <person name="Nouioui I."/>
        </authorList>
    </citation>
    <scope>NUCLEOTIDE SEQUENCE [LARGE SCALE GENOMIC DNA]</scope>
    <source>
        <strain evidence="5">DSM 46792</strain>
    </source>
</reference>
<accession>A0ABU2KB27</accession>
<dbReference type="Gene3D" id="3.40.718.10">
    <property type="entry name" value="Isopropylmalate Dehydrogenase"/>
    <property type="match status" value="1"/>
</dbReference>
<organism evidence="4 5">
    <name type="scientific">Blastococcus goldschmidtiae</name>
    <dbReference type="NCBI Taxonomy" id="3075546"/>
    <lineage>
        <taxon>Bacteria</taxon>
        <taxon>Bacillati</taxon>
        <taxon>Actinomycetota</taxon>
        <taxon>Actinomycetes</taxon>
        <taxon>Geodermatophilales</taxon>
        <taxon>Geodermatophilaceae</taxon>
        <taxon>Blastococcus</taxon>
    </lineage>
</organism>
<dbReference type="InterPro" id="IPR024084">
    <property type="entry name" value="IsoPropMal-DH-like_dom"/>
</dbReference>
<gene>
    <name evidence="4" type="ORF">RM425_15895</name>
</gene>
<dbReference type="SMART" id="SM01329">
    <property type="entry name" value="Iso_dh"/>
    <property type="match status" value="1"/>
</dbReference>
<evidence type="ECO:0000313" key="4">
    <source>
        <dbReference type="EMBL" id="MDT0277386.1"/>
    </source>
</evidence>
<proteinExistence type="inferred from homology"/>
<comment type="caution">
    <text evidence="4">The sequence shown here is derived from an EMBL/GenBank/DDBJ whole genome shotgun (WGS) entry which is preliminary data.</text>
</comment>
<evidence type="ECO:0000259" key="3">
    <source>
        <dbReference type="SMART" id="SM01329"/>
    </source>
</evidence>